<organism evidence="2 3">
    <name type="scientific">Caenorhabditis tropicalis</name>
    <dbReference type="NCBI Taxonomy" id="1561998"/>
    <lineage>
        <taxon>Eukaryota</taxon>
        <taxon>Metazoa</taxon>
        <taxon>Ecdysozoa</taxon>
        <taxon>Nematoda</taxon>
        <taxon>Chromadorea</taxon>
        <taxon>Rhabditida</taxon>
        <taxon>Rhabditina</taxon>
        <taxon>Rhabditomorpha</taxon>
        <taxon>Rhabditoidea</taxon>
        <taxon>Rhabditidae</taxon>
        <taxon>Peloderinae</taxon>
        <taxon>Caenorhabditis</taxon>
    </lineage>
</organism>
<keyword evidence="2" id="KW-1185">Reference proteome</keyword>
<accession>A0A1I7TJ67</accession>
<dbReference type="eggNOG" id="ENOG502TI5Q">
    <property type="taxonomic scope" value="Eukaryota"/>
</dbReference>
<evidence type="ECO:0000256" key="1">
    <source>
        <dbReference type="SAM" id="MobiDB-lite"/>
    </source>
</evidence>
<sequence length="180" mass="20922">MEVSGEGTQPKTSLGITSSLFQKQATSSKNEVDSQPTFTMMDVFQELEELKDQSKPKGQKRSEDLLSTHVSSMNPWSYFNKTVSFKLHNQKMKTLSDEEVLQLARDEIGKRIAYHKERCENNEKRMHVHFRHKLHELKSKIDRSKAIVLIHVLQTQSMDEIEALERKLFPFTTRVLLAMD</sequence>
<evidence type="ECO:0000313" key="2">
    <source>
        <dbReference type="Proteomes" id="UP000095282"/>
    </source>
</evidence>
<dbReference type="Proteomes" id="UP000095282">
    <property type="component" value="Unplaced"/>
</dbReference>
<dbReference type="AlphaFoldDB" id="A0A1I7TJ67"/>
<reference evidence="3" key="1">
    <citation type="submission" date="2016-11" db="UniProtKB">
        <authorList>
            <consortium name="WormBaseParasite"/>
        </authorList>
    </citation>
    <scope>IDENTIFICATION</scope>
</reference>
<dbReference type="WBParaSite" id="Csp11.Scaffold626.g6452.t1">
    <property type="protein sequence ID" value="Csp11.Scaffold626.g6452.t1"/>
    <property type="gene ID" value="Csp11.Scaffold626.g6452"/>
</dbReference>
<name>A0A1I7TJ67_9PELO</name>
<proteinExistence type="predicted"/>
<evidence type="ECO:0000313" key="3">
    <source>
        <dbReference type="WBParaSite" id="Csp11.Scaffold626.g6452.t1"/>
    </source>
</evidence>
<feature type="region of interest" description="Disordered" evidence="1">
    <location>
        <begin position="1"/>
        <end position="37"/>
    </location>
</feature>
<protein>
    <submittedName>
        <fullName evidence="3">Transcriptional regulator</fullName>
    </submittedName>
</protein>